<dbReference type="Proteomes" id="UP000313359">
    <property type="component" value="Unassembled WGS sequence"/>
</dbReference>
<evidence type="ECO:0000313" key="3">
    <source>
        <dbReference type="Proteomes" id="UP000313359"/>
    </source>
</evidence>
<reference evidence="2" key="1">
    <citation type="journal article" date="2018" name="Genome Biol. Evol.">
        <title>Genomics and development of Lentinus tigrinus, a white-rot wood-decaying mushroom with dimorphic fruiting bodies.</title>
        <authorList>
            <person name="Wu B."/>
            <person name="Xu Z."/>
            <person name="Knudson A."/>
            <person name="Carlson A."/>
            <person name="Chen N."/>
            <person name="Kovaka S."/>
            <person name="LaButti K."/>
            <person name="Lipzen A."/>
            <person name="Pennachio C."/>
            <person name="Riley R."/>
            <person name="Schakwitz W."/>
            <person name="Umezawa K."/>
            <person name="Ohm R.A."/>
            <person name="Grigoriev I.V."/>
            <person name="Nagy L.G."/>
            <person name="Gibbons J."/>
            <person name="Hibbett D."/>
        </authorList>
    </citation>
    <scope>NUCLEOTIDE SEQUENCE [LARGE SCALE GENOMIC DNA]</scope>
    <source>
        <strain evidence="2">ALCF2SS1-6</strain>
    </source>
</reference>
<keyword evidence="1" id="KW-0472">Membrane</keyword>
<name>A0A5C2RSM4_9APHY</name>
<proteinExistence type="predicted"/>
<dbReference type="EMBL" id="ML122313">
    <property type="protein sequence ID" value="RPD53939.1"/>
    <property type="molecule type" value="Genomic_DNA"/>
</dbReference>
<organism evidence="2 3">
    <name type="scientific">Lentinus tigrinus ALCF2SS1-6</name>
    <dbReference type="NCBI Taxonomy" id="1328759"/>
    <lineage>
        <taxon>Eukaryota</taxon>
        <taxon>Fungi</taxon>
        <taxon>Dikarya</taxon>
        <taxon>Basidiomycota</taxon>
        <taxon>Agaricomycotina</taxon>
        <taxon>Agaricomycetes</taxon>
        <taxon>Polyporales</taxon>
        <taxon>Polyporaceae</taxon>
        <taxon>Lentinus</taxon>
    </lineage>
</organism>
<dbReference type="AlphaFoldDB" id="A0A5C2RSM4"/>
<keyword evidence="3" id="KW-1185">Reference proteome</keyword>
<sequence>MLVATSGVHLRVVVLVTVTVSVEVMIRGLPVMVLVSVTVVDARAVVVLVSVVVTVDVGVTVLVTVDVTVVVDAWRAARLWYSGSASASPVRSGWRRMILNAYKHPEPRRRLRGEHRRRWTTWRTSR</sequence>
<feature type="transmembrane region" description="Helical" evidence="1">
    <location>
        <begin position="45"/>
        <end position="71"/>
    </location>
</feature>
<evidence type="ECO:0000256" key="1">
    <source>
        <dbReference type="SAM" id="Phobius"/>
    </source>
</evidence>
<keyword evidence="1" id="KW-1133">Transmembrane helix</keyword>
<protein>
    <submittedName>
        <fullName evidence="2">Uncharacterized protein</fullName>
    </submittedName>
</protein>
<accession>A0A5C2RSM4</accession>
<feature type="transmembrane region" description="Helical" evidence="1">
    <location>
        <begin position="12"/>
        <end position="39"/>
    </location>
</feature>
<evidence type="ECO:0000313" key="2">
    <source>
        <dbReference type="EMBL" id="RPD53939.1"/>
    </source>
</evidence>
<gene>
    <name evidence="2" type="ORF">L227DRAFT_376408</name>
</gene>
<keyword evidence="1" id="KW-0812">Transmembrane</keyword>